<proteinExistence type="predicted"/>
<sequence length="420" mass="46757">MGEAKRRKQLGLMPTVHPFEAQMDADGNVTLTRGPEDADLRGRIEAALKTSQPYGAAWDSEYRTSYVMAGRPDRLLNTAEDVQAIPVPALRRFAGDLVLGQAGEGVGLNIPVEGGGHLRLRERQHSFDGTRWEGFPTGQDPRQVLEFLMQHPALSLRGEVVASFLVEHWPEGRIDIEPEPPEELLEVIEAVTREWHGETPEEWAQTHHDLLEQGDDEPVPVARRLLLELRRPAPLQSPLSLAFATRGNVEFHPNPEGSSYSPDGETWHSYGDPDAELTEDGTGELGELLSTMLDVPTVPVTVWADGRVEWEERAIPEEHADRVRADLREATGAGNPDAWGEWTRNVLVETFAGEAPHLADLDELPAVQGVRLDLPTDAITDPDDPAQYFMESEVTFDGEHWRDLYAEDVPEELGRLRPSN</sequence>
<gene>
    <name evidence="1" type="ORF">DAETH_13270</name>
</gene>
<protein>
    <submittedName>
        <fullName evidence="1">Uncharacterized protein</fullName>
    </submittedName>
</protein>
<name>A0ABN6RFA0_9DEIO</name>
<organism evidence="1 2">
    <name type="scientific">Deinococcus aetherius</name>
    <dbReference type="NCBI Taxonomy" id="200252"/>
    <lineage>
        <taxon>Bacteria</taxon>
        <taxon>Thermotogati</taxon>
        <taxon>Deinococcota</taxon>
        <taxon>Deinococci</taxon>
        <taxon>Deinococcales</taxon>
        <taxon>Deinococcaceae</taxon>
        <taxon>Deinococcus</taxon>
    </lineage>
</organism>
<evidence type="ECO:0000313" key="2">
    <source>
        <dbReference type="Proteomes" id="UP001064971"/>
    </source>
</evidence>
<dbReference type="Proteomes" id="UP001064971">
    <property type="component" value="Chromosome"/>
</dbReference>
<keyword evidence="2" id="KW-1185">Reference proteome</keyword>
<dbReference type="RefSeq" id="WP_264777130.1">
    <property type="nucleotide sequence ID" value="NZ_AP026560.1"/>
</dbReference>
<reference evidence="1" key="1">
    <citation type="submission" date="2022-07" db="EMBL/GenBank/DDBJ databases">
        <title>Complete Genome Sequence of the Radioresistant Bacterium Deinococcus aetherius ST0316, Isolated from the Air Dust collected in Lower Stratosphere above Japan.</title>
        <authorList>
            <person name="Satoh K."/>
            <person name="Hagiwara K."/>
            <person name="Katsumata K."/>
            <person name="Kubo A."/>
            <person name="Yokobori S."/>
            <person name="Yamagishi A."/>
            <person name="Oono Y."/>
            <person name="Narumi I."/>
        </authorList>
    </citation>
    <scope>NUCLEOTIDE SEQUENCE</scope>
    <source>
        <strain evidence="1">ST0316</strain>
    </source>
</reference>
<evidence type="ECO:0000313" key="1">
    <source>
        <dbReference type="EMBL" id="BDP41358.1"/>
    </source>
</evidence>
<dbReference type="EMBL" id="AP026560">
    <property type="protein sequence ID" value="BDP41358.1"/>
    <property type="molecule type" value="Genomic_DNA"/>
</dbReference>
<accession>A0ABN6RFA0</accession>